<accession>A0A9E7E269</accession>
<evidence type="ECO:0000313" key="2">
    <source>
        <dbReference type="Proteomes" id="UP001056460"/>
    </source>
</evidence>
<protein>
    <submittedName>
        <fullName evidence="1">Uncharacterized protein</fullName>
    </submittedName>
</protein>
<proteinExistence type="predicted"/>
<evidence type="ECO:0000313" key="1">
    <source>
        <dbReference type="EMBL" id="URA07164.1"/>
    </source>
</evidence>
<dbReference type="EMBL" id="ON189047">
    <property type="protein sequence ID" value="URA07164.1"/>
    <property type="molecule type" value="Genomic_DNA"/>
</dbReference>
<gene>
    <name evidence="1" type="ORF">Mallos_BL60056</name>
</gene>
<keyword evidence="2" id="KW-1185">Reference proteome</keyword>
<sequence>MSEADPYMYPRGAPARVYHRFASLGAPKGAFSLPLKIIQLFSFRGLPSCFCWGNIYPYQRATRKEPNMKIADIIRAGIAADKTNEMILQEVKASHPEANTNAACVNWYRNKAKKAGDKVVKKAAAKEAPKPAPLVAAIGHAWTVSGLKSFNGMEGSGYNAKLHRNGVHVADVIDDASGGPMMIHWKDATTETFDTVDYKGQPFVRKCTKEEKILLAHVATLPKYEAFGSTMSHNDETFIDDLVNDGFLLKQFKSLTKGKVAFLTLDGKIYTMKGAFDDKAKAHIQAKHKGAVILNTLSDEQGLQRLKAMQAH</sequence>
<reference evidence="1" key="1">
    <citation type="journal article" date="2022" name="Viruses">
        <title>Isolation of novel Xanthomonas phages for the plant pathogens X. translucens and X. campestris.</title>
        <authorList>
            <person name="Erdrich S.H."/>
            <person name="Sharma V."/>
            <person name="Schurr U."/>
            <person name="Arsova B."/>
            <person name="Frunzke J."/>
        </authorList>
    </citation>
    <scope>NUCLEOTIDE SEQUENCE</scope>
</reference>
<name>A0A9E7E269_9CAUD</name>
<dbReference type="Proteomes" id="UP001056460">
    <property type="component" value="Segment"/>
</dbReference>
<organism evidence="1 2">
    <name type="scientific">Xanthomonas phage Mallos</name>
    <dbReference type="NCBI Taxonomy" id="2939131"/>
    <lineage>
        <taxon>Viruses</taxon>
        <taxon>Duplodnaviria</taxon>
        <taxon>Heunggongvirae</taxon>
        <taxon>Uroviricota</taxon>
        <taxon>Caudoviricetes</taxon>
        <taxon>Mesyanzhinovviridae</taxon>
        <taxon>Bradleyvirinae</taxon>
        <taxon>Mallosvirus</taxon>
        <taxon>Mallosvirus mallos</taxon>
    </lineage>
</organism>